<gene>
    <name evidence="2" type="ORF">LCGC14_3169690</name>
</gene>
<name>A0A0F8VDV3_9ZZZZ</name>
<dbReference type="GO" id="GO:0016887">
    <property type="term" value="F:ATP hydrolysis activity"/>
    <property type="evidence" value="ECO:0007669"/>
    <property type="project" value="InterPro"/>
</dbReference>
<evidence type="ECO:0000313" key="2">
    <source>
        <dbReference type="EMBL" id="KKK42693.1"/>
    </source>
</evidence>
<dbReference type="Pfam" id="PF00004">
    <property type="entry name" value="AAA"/>
    <property type="match status" value="1"/>
</dbReference>
<comment type="caution">
    <text evidence="2">The sequence shown here is derived from an EMBL/GenBank/DDBJ whole genome shotgun (WGS) entry which is preliminary data.</text>
</comment>
<feature type="non-terminal residue" evidence="2">
    <location>
        <position position="1"/>
    </location>
</feature>
<dbReference type="InterPro" id="IPR003959">
    <property type="entry name" value="ATPase_AAA_core"/>
</dbReference>
<dbReference type="InterPro" id="IPR027417">
    <property type="entry name" value="P-loop_NTPase"/>
</dbReference>
<dbReference type="AlphaFoldDB" id="A0A0F8VDV3"/>
<dbReference type="GO" id="GO:0005524">
    <property type="term" value="F:ATP binding"/>
    <property type="evidence" value="ECO:0007669"/>
    <property type="project" value="InterPro"/>
</dbReference>
<proteinExistence type="predicted"/>
<reference evidence="2" key="1">
    <citation type="journal article" date="2015" name="Nature">
        <title>Complex archaea that bridge the gap between prokaryotes and eukaryotes.</title>
        <authorList>
            <person name="Spang A."/>
            <person name="Saw J.H."/>
            <person name="Jorgensen S.L."/>
            <person name="Zaremba-Niedzwiedzka K."/>
            <person name="Martijn J."/>
            <person name="Lind A.E."/>
            <person name="van Eijk R."/>
            <person name="Schleper C."/>
            <person name="Guy L."/>
            <person name="Ettema T.J."/>
        </authorList>
    </citation>
    <scope>NUCLEOTIDE SEQUENCE</scope>
</reference>
<dbReference type="EMBL" id="LAZR01070309">
    <property type="protein sequence ID" value="KKK42693.1"/>
    <property type="molecule type" value="Genomic_DNA"/>
</dbReference>
<accession>A0A0F8VDV3</accession>
<dbReference type="Gene3D" id="3.40.50.300">
    <property type="entry name" value="P-loop containing nucleotide triphosphate hydrolases"/>
    <property type="match status" value="1"/>
</dbReference>
<evidence type="ECO:0000259" key="1">
    <source>
        <dbReference type="Pfam" id="PF00004"/>
    </source>
</evidence>
<dbReference type="SUPFAM" id="SSF52540">
    <property type="entry name" value="P-loop containing nucleoside triphosphate hydrolases"/>
    <property type="match status" value="1"/>
</dbReference>
<protein>
    <recommendedName>
        <fullName evidence="1">ATPase AAA-type core domain-containing protein</fullName>
    </recommendedName>
</protein>
<feature type="domain" description="ATPase AAA-type core" evidence="1">
    <location>
        <begin position="39"/>
        <end position="185"/>
    </location>
</feature>
<sequence length="232" mass="25552">RITVPEWSEIETNYPSSTGSGLSHLMNGYEAKAEGGKLILWHGVPGTGKTFALRALAAAWSDWCDLHYVVDPAQFFGGTAEYLFSVVLGEDQMETPSNGREVDSTDGHPPRERWKLIVCEDTGELLSSDAKQQTGQALGRFLNLCDGLVGQGLNIQILVTTNQELNHFHPAVTRNGRVASNIKFERFGRDVARPWLSTRGFDGALMETRYTLAEMFALVSGEELVVSQEVGF</sequence>
<organism evidence="2">
    <name type="scientific">marine sediment metagenome</name>
    <dbReference type="NCBI Taxonomy" id="412755"/>
    <lineage>
        <taxon>unclassified sequences</taxon>
        <taxon>metagenomes</taxon>
        <taxon>ecological metagenomes</taxon>
    </lineage>
</organism>